<sequence>MYQGEKFNSISHLVGASLVVIGASVLITIAAFTGDAWKIVSSSVYSLTLLLLYLFSTLYHSIRGRAKEVLQKFDHCMIYLLIAGSYTPFTLVTLRGTTGWILFGIVWGLALIGIVQELWFSNEARIASLVIYILMGWSVLLFIKPLISALGLHGFYWLAAGGIIYSVGVIFYVIDERMKHAHGIWHLFVLGGSICHFVTVAGYVI</sequence>
<dbReference type="GO" id="GO:0140911">
    <property type="term" value="F:pore-forming activity"/>
    <property type="evidence" value="ECO:0007669"/>
    <property type="project" value="InterPro"/>
</dbReference>
<feature type="transmembrane region" description="Helical" evidence="8">
    <location>
        <begin position="185"/>
        <end position="204"/>
    </location>
</feature>
<feature type="transmembrane region" description="Helical" evidence="8">
    <location>
        <begin position="155"/>
        <end position="173"/>
    </location>
</feature>
<dbReference type="EMBL" id="SMYL01000010">
    <property type="protein sequence ID" value="TDK62819.1"/>
    <property type="molecule type" value="Genomic_DNA"/>
</dbReference>
<feature type="transmembrane region" description="Helical" evidence="8">
    <location>
        <begin position="100"/>
        <end position="119"/>
    </location>
</feature>
<keyword evidence="5 8" id="KW-1133">Transmembrane helix</keyword>
<comment type="subcellular location">
    <subcellularLocation>
        <location evidence="1">Cell membrane</location>
        <topology evidence="1">Multi-pass membrane protein</topology>
    </subcellularLocation>
</comment>
<dbReference type="RefSeq" id="WP_133330395.1">
    <property type="nucleotide sequence ID" value="NZ_SMYL01000010.1"/>
</dbReference>
<feature type="binding site" evidence="7">
    <location>
        <position position="60"/>
    </location>
    <ligand>
        <name>Zn(2+)</name>
        <dbReference type="ChEBI" id="CHEBI:29105"/>
    </ligand>
</feature>
<keyword evidence="4 8" id="KW-0812">Transmembrane</keyword>
<dbReference type="AlphaFoldDB" id="A0A4R5VUV5"/>
<feature type="transmembrane region" description="Helical" evidence="8">
    <location>
        <begin position="76"/>
        <end position="94"/>
    </location>
</feature>
<keyword evidence="3" id="KW-1003">Cell membrane</keyword>
<evidence type="ECO:0000256" key="4">
    <source>
        <dbReference type="ARBA" id="ARBA00022692"/>
    </source>
</evidence>
<evidence type="ECO:0000313" key="10">
    <source>
        <dbReference type="Proteomes" id="UP000294829"/>
    </source>
</evidence>
<dbReference type="NCBIfam" id="TIGR01065">
    <property type="entry name" value="hlyIII"/>
    <property type="match status" value="1"/>
</dbReference>
<feature type="binding site" evidence="7">
    <location>
        <position position="186"/>
    </location>
    <ligand>
        <name>Zn(2+)</name>
        <dbReference type="ChEBI" id="CHEBI:29105"/>
    </ligand>
</feature>
<gene>
    <name evidence="9" type="ORF">E2I14_16025</name>
</gene>
<evidence type="ECO:0000313" key="9">
    <source>
        <dbReference type="EMBL" id="TDK62819.1"/>
    </source>
</evidence>
<feature type="transmembrane region" description="Helical" evidence="8">
    <location>
        <begin position="126"/>
        <end position="143"/>
    </location>
</feature>
<evidence type="ECO:0000256" key="8">
    <source>
        <dbReference type="SAM" id="Phobius"/>
    </source>
</evidence>
<evidence type="ECO:0000256" key="7">
    <source>
        <dbReference type="PIRSR" id="PIRSR604254-1"/>
    </source>
</evidence>
<reference evidence="9 10" key="1">
    <citation type="submission" date="2019-03" db="EMBL/GenBank/DDBJ databases">
        <title>Sapientia aquatica gen. nov., sp. nov., isolated from a crater lake.</title>
        <authorList>
            <person name="Felfoldi T."/>
            <person name="Szabo A."/>
            <person name="Toth E."/>
            <person name="Schumann P."/>
            <person name="Keki Z."/>
            <person name="Marialigeti K."/>
            <person name="Mathe I."/>
        </authorList>
    </citation>
    <scope>NUCLEOTIDE SEQUENCE [LARGE SCALE GENOMIC DNA]</scope>
    <source>
        <strain evidence="9 10">SA-152</strain>
    </source>
</reference>
<keyword evidence="6 8" id="KW-0472">Membrane</keyword>
<organism evidence="9 10">
    <name type="scientific">Sapientia aquatica</name>
    <dbReference type="NCBI Taxonomy" id="1549640"/>
    <lineage>
        <taxon>Bacteria</taxon>
        <taxon>Pseudomonadati</taxon>
        <taxon>Pseudomonadota</taxon>
        <taxon>Betaproteobacteria</taxon>
        <taxon>Burkholderiales</taxon>
        <taxon>Oxalobacteraceae</taxon>
        <taxon>Sapientia</taxon>
    </lineage>
</organism>
<dbReference type="PANTHER" id="PTHR20855:SF3">
    <property type="entry name" value="LD03007P"/>
    <property type="match status" value="1"/>
</dbReference>
<keyword evidence="7" id="KW-0862">Zinc</keyword>
<evidence type="ECO:0000256" key="5">
    <source>
        <dbReference type="ARBA" id="ARBA00022989"/>
    </source>
</evidence>
<dbReference type="PANTHER" id="PTHR20855">
    <property type="entry name" value="ADIPOR/PROGESTIN RECEPTOR-RELATED"/>
    <property type="match status" value="1"/>
</dbReference>
<dbReference type="InterPro" id="IPR004254">
    <property type="entry name" value="AdipoR/HlyIII-related"/>
</dbReference>
<dbReference type="Pfam" id="PF03006">
    <property type="entry name" value="HlyIII"/>
    <property type="match status" value="1"/>
</dbReference>
<name>A0A4R5VUV5_9BURK</name>
<dbReference type="OrthoDB" id="9813689at2"/>
<comment type="caution">
    <text evidence="9">The sequence shown here is derived from an EMBL/GenBank/DDBJ whole genome shotgun (WGS) entry which is preliminary data.</text>
</comment>
<proteinExistence type="inferred from homology"/>
<keyword evidence="7" id="KW-0479">Metal-binding</keyword>
<comment type="similarity">
    <text evidence="2">Belongs to the UPF0073 (Hly-III) family.</text>
</comment>
<accession>A0A4R5VUV5</accession>
<dbReference type="GO" id="GO:0005886">
    <property type="term" value="C:plasma membrane"/>
    <property type="evidence" value="ECO:0007669"/>
    <property type="project" value="UniProtKB-SubCell"/>
</dbReference>
<protein>
    <submittedName>
        <fullName evidence="9">Hemolysin III family protein</fullName>
    </submittedName>
</protein>
<evidence type="ECO:0000256" key="2">
    <source>
        <dbReference type="ARBA" id="ARBA00008488"/>
    </source>
</evidence>
<evidence type="ECO:0000256" key="3">
    <source>
        <dbReference type="ARBA" id="ARBA00022475"/>
    </source>
</evidence>
<feature type="binding site" evidence="7">
    <location>
        <position position="182"/>
    </location>
    <ligand>
        <name>Zn(2+)</name>
        <dbReference type="ChEBI" id="CHEBI:29105"/>
    </ligand>
</feature>
<evidence type="ECO:0000256" key="6">
    <source>
        <dbReference type="ARBA" id="ARBA00023136"/>
    </source>
</evidence>
<evidence type="ECO:0000256" key="1">
    <source>
        <dbReference type="ARBA" id="ARBA00004651"/>
    </source>
</evidence>
<dbReference type="Proteomes" id="UP000294829">
    <property type="component" value="Unassembled WGS sequence"/>
</dbReference>
<dbReference type="InterPro" id="IPR005744">
    <property type="entry name" value="Hy-lIII"/>
</dbReference>
<feature type="transmembrane region" description="Helical" evidence="8">
    <location>
        <begin position="12"/>
        <end position="33"/>
    </location>
</feature>
<keyword evidence="10" id="KW-1185">Reference proteome</keyword>
<feature type="transmembrane region" description="Helical" evidence="8">
    <location>
        <begin position="39"/>
        <end position="55"/>
    </location>
</feature>
<dbReference type="GO" id="GO:0046872">
    <property type="term" value="F:metal ion binding"/>
    <property type="evidence" value="ECO:0007669"/>
    <property type="project" value="UniProtKB-KW"/>
</dbReference>